<dbReference type="Proteomes" id="UP001189429">
    <property type="component" value="Unassembled WGS sequence"/>
</dbReference>
<organism evidence="2 3">
    <name type="scientific">Prorocentrum cordatum</name>
    <dbReference type="NCBI Taxonomy" id="2364126"/>
    <lineage>
        <taxon>Eukaryota</taxon>
        <taxon>Sar</taxon>
        <taxon>Alveolata</taxon>
        <taxon>Dinophyceae</taxon>
        <taxon>Prorocentrales</taxon>
        <taxon>Prorocentraceae</taxon>
        <taxon>Prorocentrum</taxon>
    </lineage>
</organism>
<reference evidence="2" key="1">
    <citation type="submission" date="2023-10" db="EMBL/GenBank/DDBJ databases">
        <authorList>
            <person name="Chen Y."/>
            <person name="Shah S."/>
            <person name="Dougan E. K."/>
            <person name="Thang M."/>
            <person name="Chan C."/>
        </authorList>
    </citation>
    <scope>NUCLEOTIDE SEQUENCE [LARGE SCALE GENOMIC DNA]</scope>
</reference>
<feature type="region of interest" description="Disordered" evidence="1">
    <location>
        <begin position="488"/>
        <end position="508"/>
    </location>
</feature>
<keyword evidence="3" id="KW-1185">Reference proteome</keyword>
<feature type="non-terminal residue" evidence="2">
    <location>
        <position position="810"/>
    </location>
</feature>
<dbReference type="PANTHER" id="PTHR19446">
    <property type="entry name" value="REVERSE TRANSCRIPTASES"/>
    <property type="match status" value="1"/>
</dbReference>
<protein>
    <recommendedName>
        <fullName evidence="4">Reverse transcriptase domain-containing protein</fullName>
    </recommendedName>
</protein>
<sequence length="810" mass="90396">MDKCDLGEADWEVVGKSPARRLLIQFSGDANASARKVRAFYSKLNGPDGEWVNTEVHSIHGQSTRLFLGLGRSGTTARREFQTKKLARLCKAQDATKWRRSDRQQGIIYCNDMPVLSILVGSAQDEPTRLRLNCNGCLQHGINREEIRVQFEQFFQTSKKVVAFMLQVLNSMAALALQEAHSSEAELSHDIHLARREAACFASIPNRGAGGVAPLLPGISPADAADPDQFRHSEPIPGRAQRLQIKSDVSKAAAGTLPSMIAIYNARNFQLTAGQVQHARGAIRAELSTAEQQPERIAALVMGDFNFMDEAPLELTAPLVGPELPSHYAEQSQQCTGIDKIYISSPLWPLIQWCAEGSERQPIPQCIFESPLFTKCFDLLREAANVDNYPPFIRLKECKRLIREAARLTHNDMTDARAPCSAAALMTCRAISRAAWRNDWKSARTLHARTKLGAKFLDISDSNNIALIEPGTFRRTFEMHQQECLDQRSEALQQEEQARETHPRQRQRLRKMQRAIQRRGKLWAPTGKVLKLKAIEVLHDHSTAEKPEDMISELRRQWPPVFQAKPSRDKHVRRYLDKHIIPYDCSQMDIPTLGKMRNLIRRLNNSVAIETMKGLPVPLDSNDSLMIFTPKGPEPDDRISATRLAKATRPLSLKNTGCKIVAAMVNEMMKPIVAEGAHGAQKGFLPKRRFIEHVVAMGAQSRIAAMHDDLTNKDPLMVLYDFGDAFPSTCRTWLNIALEKADFPEGVRNMIEAVYLLPVAFANLAGAIEYFCALTSGILQGCPWSGTLCAAGVGPLIRDLHSRAARFKGA</sequence>
<comment type="caution">
    <text evidence="2">The sequence shown here is derived from an EMBL/GenBank/DDBJ whole genome shotgun (WGS) entry which is preliminary data.</text>
</comment>
<gene>
    <name evidence="2" type="ORF">PCOR1329_LOCUS35470</name>
</gene>
<evidence type="ECO:0000313" key="2">
    <source>
        <dbReference type="EMBL" id="CAK0839907.1"/>
    </source>
</evidence>
<dbReference type="EMBL" id="CAUYUJ010014333">
    <property type="protein sequence ID" value="CAK0839907.1"/>
    <property type="molecule type" value="Genomic_DNA"/>
</dbReference>
<proteinExistence type="predicted"/>
<evidence type="ECO:0000313" key="3">
    <source>
        <dbReference type="Proteomes" id="UP001189429"/>
    </source>
</evidence>
<accession>A0ABN9T541</accession>
<name>A0ABN9T541_9DINO</name>
<evidence type="ECO:0000256" key="1">
    <source>
        <dbReference type="SAM" id="MobiDB-lite"/>
    </source>
</evidence>
<evidence type="ECO:0008006" key="4">
    <source>
        <dbReference type="Google" id="ProtNLM"/>
    </source>
</evidence>